<dbReference type="CDD" id="cd06068">
    <property type="entry name" value="H2MP_like-1"/>
    <property type="match status" value="1"/>
</dbReference>
<gene>
    <name evidence="5" type="ORF">Pla52o_33550</name>
</gene>
<sequence length="193" mass="20586">MNLSSNSHSIDAILVAGIGNIFLGDDGFGSEVARQLLLLDWPDDVRVVDYGIRGIDLAYALLDGHEAVILIDAIPGDEAPGTLRVIEPELEGLELESNPSALLDAHSLHPLRVLQMVKAMGGDLKRVMIVGCQPADLGGEEGRMGLSAPVGAAVSEAVKLVKRLSETLLTQRLEASSRIHKGSNKLCTNFRSQ</sequence>
<organism evidence="5 6">
    <name type="scientific">Novipirellula galeiformis</name>
    <dbReference type="NCBI Taxonomy" id="2528004"/>
    <lineage>
        <taxon>Bacteria</taxon>
        <taxon>Pseudomonadati</taxon>
        <taxon>Planctomycetota</taxon>
        <taxon>Planctomycetia</taxon>
        <taxon>Pirellulales</taxon>
        <taxon>Pirellulaceae</taxon>
        <taxon>Novipirellula</taxon>
    </lineage>
</organism>
<dbReference type="GO" id="GO:0004190">
    <property type="term" value="F:aspartic-type endopeptidase activity"/>
    <property type="evidence" value="ECO:0007669"/>
    <property type="project" value="UniProtKB-KW"/>
</dbReference>
<dbReference type="GO" id="GO:0016485">
    <property type="term" value="P:protein processing"/>
    <property type="evidence" value="ECO:0007669"/>
    <property type="project" value="TreeGrafter"/>
</dbReference>
<keyword evidence="6" id="KW-1185">Reference proteome</keyword>
<evidence type="ECO:0000256" key="3">
    <source>
        <dbReference type="ARBA" id="ARBA00022750"/>
    </source>
</evidence>
<comment type="caution">
    <text evidence="5">The sequence shown here is derived from an EMBL/GenBank/DDBJ whole genome shotgun (WGS) entry which is preliminary data.</text>
</comment>
<dbReference type="PANTHER" id="PTHR30302:SF1">
    <property type="entry name" value="HYDROGENASE 2 MATURATION PROTEASE"/>
    <property type="match status" value="1"/>
</dbReference>
<dbReference type="EMBL" id="SJPT01000005">
    <property type="protein sequence ID" value="TWU22299.1"/>
    <property type="molecule type" value="Genomic_DNA"/>
</dbReference>
<dbReference type="NCBIfam" id="TIGR00072">
    <property type="entry name" value="hydrog_prot"/>
    <property type="match status" value="1"/>
</dbReference>
<dbReference type="PRINTS" id="PR00446">
    <property type="entry name" value="HYDRGNUPTAKE"/>
</dbReference>
<dbReference type="AlphaFoldDB" id="A0A5C6CHT2"/>
<protein>
    <submittedName>
        <fullName evidence="5">Hydrogenase 1 maturation protease</fullName>
    </submittedName>
</protein>
<dbReference type="Gene3D" id="3.40.50.1450">
    <property type="entry name" value="HybD-like"/>
    <property type="match status" value="1"/>
</dbReference>
<accession>A0A5C6CHT2</accession>
<name>A0A5C6CHT2_9BACT</name>
<keyword evidence="4" id="KW-0378">Hydrolase</keyword>
<reference evidence="5 6" key="1">
    <citation type="submission" date="2019-02" db="EMBL/GenBank/DDBJ databases">
        <title>Deep-cultivation of Planctomycetes and their phenomic and genomic characterization uncovers novel biology.</title>
        <authorList>
            <person name="Wiegand S."/>
            <person name="Jogler M."/>
            <person name="Boedeker C."/>
            <person name="Pinto D."/>
            <person name="Vollmers J."/>
            <person name="Rivas-Marin E."/>
            <person name="Kohn T."/>
            <person name="Peeters S.H."/>
            <person name="Heuer A."/>
            <person name="Rast P."/>
            <person name="Oberbeckmann S."/>
            <person name="Bunk B."/>
            <person name="Jeske O."/>
            <person name="Meyerdierks A."/>
            <person name="Storesund J.E."/>
            <person name="Kallscheuer N."/>
            <person name="Luecker S."/>
            <person name="Lage O.M."/>
            <person name="Pohl T."/>
            <person name="Merkel B.J."/>
            <person name="Hornburger P."/>
            <person name="Mueller R.-W."/>
            <person name="Bruemmer F."/>
            <person name="Labrenz M."/>
            <person name="Spormann A.M."/>
            <person name="Op Den Camp H."/>
            <person name="Overmann J."/>
            <person name="Amann R."/>
            <person name="Jetten M.S.M."/>
            <person name="Mascher T."/>
            <person name="Medema M.H."/>
            <person name="Devos D.P."/>
            <person name="Kaster A.-K."/>
            <person name="Ovreas L."/>
            <person name="Rohde M."/>
            <person name="Galperin M.Y."/>
            <person name="Jogler C."/>
        </authorList>
    </citation>
    <scope>NUCLEOTIDE SEQUENCE [LARGE SCALE GENOMIC DNA]</scope>
    <source>
        <strain evidence="5 6">Pla52o</strain>
    </source>
</reference>
<evidence type="ECO:0000256" key="2">
    <source>
        <dbReference type="ARBA" id="ARBA00022670"/>
    </source>
</evidence>
<dbReference type="InterPro" id="IPR000671">
    <property type="entry name" value="Peptidase_A31"/>
</dbReference>
<dbReference type="Pfam" id="PF01750">
    <property type="entry name" value="HycI"/>
    <property type="match status" value="1"/>
</dbReference>
<comment type="similarity">
    <text evidence="1">Belongs to the peptidase A31 family.</text>
</comment>
<dbReference type="OrthoDB" id="9794619at2"/>
<dbReference type="InterPro" id="IPR023430">
    <property type="entry name" value="Pept_HybD-like_dom_sf"/>
</dbReference>
<dbReference type="SUPFAM" id="SSF53163">
    <property type="entry name" value="HybD-like"/>
    <property type="match status" value="1"/>
</dbReference>
<evidence type="ECO:0000313" key="5">
    <source>
        <dbReference type="EMBL" id="TWU22299.1"/>
    </source>
</evidence>
<evidence type="ECO:0000313" key="6">
    <source>
        <dbReference type="Proteomes" id="UP000316304"/>
    </source>
</evidence>
<keyword evidence="3" id="KW-0064">Aspartyl protease</keyword>
<dbReference type="RefSeq" id="WP_146595489.1">
    <property type="nucleotide sequence ID" value="NZ_SJPT01000005.1"/>
</dbReference>
<dbReference type="Proteomes" id="UP000316304">
    <property type="component" value="Unassembled WGS sequence"/>
</dbReference>
<evidence type="ECO:0000256" key="4">
    <source>
        <dbReference type="ARBA" id="ARBA00022801"/>
    </source>
</evidence>
<evidence type="ECO:0000256" key="1">
    <source>
        <dbReference type="ARBA" id="ARBA00006814"/>
    </source>
</evidence>
<dbReference type="PANTHER" id="PTHR30302">
    <property type="entry name" value="HYDROGENASE 1 MATURATION PROTEASE"/>
    <property type="match status" value="1"/>
</dbReference>
<keyword evidence="2 5" id="KW-0645">Protease</keyword>
<dbReference type="GO" id="GO:0008047">
    <property type="term" value="F:enzyme activator activity"/>
    <property type="evidence" value="ECO:0007669"/>
    <property type="project" value="InterPro"/>
</dbReference>
<proteinExistence type="inferred from homology"/>